<protein>
    <submittedName>
        <fullName evidence="6">Iron-sulfur cluster repair di-iron protein</fullName>
    </submittedName>
</protein>
<evidence type="ECO:0000256" key="1">
    <source>
        <dbReference type="ARBA" id="ARBA00004496"/>
    </source>
</evidence>
<organism evidence="6 7">
    <name type="scientific">Mesosutterella multiformis</name>
    <dbReference type="NCBI Taxonomy" id="2259133"/>
    <lineage>
        <taxon>Bacteria</taxon>
        <taxon>Pseudomonadati</taxon>
        <taxon>Pseudomonadota</taxon>
        <taxon>Betaproteobacteria</taxon>
        <taxon>Burkholderiales</taxon>
        <taxon>Sutterellaceae</taxon>
        <taxon>Mesosutterella</taxon>
    </lineage>
</organism>
<dbReference type="NCBIfam" id="TIGR03652">
    <property type="entry name" value="FeS_repair_RIC"/>
    <property type="match status" value="1"/>
</dbReference>
<dbReference type="RefSeq" id="WP_116270825.1">
    <property type="nucleotide sequence ID" value="NZ_BGZJ01000002.1"/>
</dbReference>
<evidence type="ECO:0000313" key="6">
    <source>
        <dbReference type="EMBL" id="GBO94580.1"/>
    </source>
</evidence>
<dbReference type="PANTHER" id="PTHR36438">
    <property type="entry name" value="IRON-SULFUR CLUSTER REPAIR PROTEIN YTFE"/>
    <property type="match status" value="1"/>
</dbReference>
<evidence type="ECO:0000256" key="4">
    <source>
        <dbReference type="ARBA" id="ARBA00023004"/>
    </source>
</evidence>
<dbReference type="EMBL" id="BGZJ01000002">
    <property type="protein sequence ID" value="GBO94580.1"/>
    <property type="molecule type" value="Genomic_DNA"/>
</dbReference>
<keyword evidence="3" id="KW-0479">Metal-binding</keyword>
<accession>A0A388SGL5</accession>
<sequence>MSLPEYASQSVGNVASKSTAFAKVLNDAGVDFCCHGSDGFSEACRKAGADPEKVAQELDSVVGVPAQMSHDFNTWPTDLLSDYVLKVHHRGIRKVGPKILDLLAKVVEVHGPNHPELHEIQSLFQQTMVDLTNHLMKEEMMLYPFIYQLCDGDLNHHSVQAFHCGSVESPIGVMEAEHEEEGQRQERIRQLTNDYTPPADACGSLKLTYALLKQFKDDLHEHIHLENNLIFPRALEIESRVVER</sequence>
<dbReference type="Proteomes" id="UP000266091">
    <property type="component" value="Unassembled WGS sequence"/>
</dbReference>
<comment type="subcellular location">
    <subcellularLocation>
        <location evidence="1">Cytoplasm</location>
    </subcellularLocation>
</comment>
<comment type="caution">
    <text evidence="6">The sequence shown here is derived from an EMBL/GenBank/DDBJ whole genome shotgun (WGS) entry which is preliminary data.</text>
</comment>
<dbReference type="PANTHER" id="PTHR36438:SF1">
    <property type="entry name" value="IRON-SULFUR CLUSTER REPAIR PROTEIN YTFE"/>
    <property type="match status" value="1"/>
</dbReference>
<feature type="domain" description="Hemerythrin-like" evidence="5">
    <location>
        <begin position="84"/>
        <end position="234"/>
    </location>
</feature>
<gene>
    <name evidence="6" type="ORF">MESMUL_19340</name>
</gene>
<dbReference type="Pfam" id="PF04405">
    <property type="entry name" value="ScdA_N"/>
    <property type="match status" value="1"/>
</dbReference>
<dbReference type="GO" id="GO:0005737">
    <property type="term" value="C:cytoplasm"/>
    <property type="evidence" value="ECO:0007669"/>
    <property type="project" value="UniProtKB-SubCell"/>
</dbReference>
<dbReference type="InterPro" id="IPR012312">
    <property type="entry name" value="Hemerythrin-like"/>
</dbReference>
<evidence type="ECO:0000313" key="7">
    <source>
        <dbReference type="Proteomes" id="UP000266091"/>
    </source>
</evidence>
<dbReference type="Pfam" id="PF01814">
    <property type="entry name" value="Hemerythrin"/>
    <property type="match status" value="1"/>
</dbReference>
<dbReference type="OrthoDB" id="9797132at2"/>
<evidence type="ECO:0000259" key="5">
    <source>
        <dbReference type="Pfam" id="PF01814"/>
    </source>
</evidence>
<name>A0A388SGL5_9BURK</name>
<keyword evidence="7" id="KW-1185">Reference proteome</keyword>
<keyword evidence="2" id="KW-0963">Cytoplasm</keyword>
<dbReference type="Gene3D" id="1.20.120.520">
    <property type="entry name" value="nmb1532 protein domain like"/>
    <property type="match status" value="1"/>
</dbReference>
<proteinExistence type="predicted"/>
<evidence type="ECO:0000256" key="2">
    <source>
        <dbReference type="ARBA" id="ARBA00022490"/>
    </source>
</evidence>
<dbReference type="GO" id="GO:0046872">
    <property type="term" value="F:metal ion binding"/>
    <property type="evidence" value="ECO:0007669"/>
    <property type="project" value="UniProtKB-KW"/>
</dbReference>
<reference evidence="6 7" key="1">
    <citation type="journal article" date="2018" name="Int. J. Syst. Evol. Microbiol.">
        <title>Mesosutterella multiformis gen. nov., sp. nov., a member of the family Sutterellaceae and Sutterella megalosphaeroides sp. nov., isolated from human faeces.</title>
        <authorList>
            <person name="Sakamoto M."/>
            <person name="Ikeyama N."/>
            <person name="Kunihiro T."/>
            <person name="Iino T."/>
            <person name="Yuki M."/>
            <person name="Ohkuma M."/>
        </authorList>
    </citation>
    <scope>NUCLEOTIDE SEQUENCE [LARGE SCALE GENOMIC DNA]</scope>
    <source>
        <strain evidence="6 7">4NBBH2</strain>
    </source>
</reference>
<dbReference type="AlphaFoldDB" id="A0A388SGL5"/>
<keyword evidence="4" id="KW-0408">Iron</keyword>
<dbReference type="InterPro" id="IPR019903">
    <property type="entry name" value="RIC_family"/>
</dbReference>
<evidence type="ECO:0000256" key="3">
    <source>
        <dbReference type="ARBA" id="ARBA00022723"/>
    </source>
</evidence>